<dbReference type="Proteomes" id="UP001240236">
    <property type="component" value="Unassembled WGS sequence"/>
</dbReference>
<dbReference type="EC" id="4.1.1.4" evidence="1"/>
<keyword evidence="2" id="KW-1185">Reference proteome</keyword>
<keyword evidence="1" id="KW-0456">Lyase</keyword>
<organism evidence="1 2">
    <name type="scientific">Catenuloplanes indicus</name>
    <dbReference type="NCBI Taxonomy" id="137267"/>
    <lineage>
        <taxon>Bacteria</taxon>
        <taxon>Bacillati</taxon>
        <taxon>Actinomycetota</taxon>
        <taxon>Actinomycetes</taxon>
        <taxon>Micromonosporales</taxon>
        <taxon>Micromonosporaceae</taxon>
        <taxon>Catenuloplanes</taxon>
    </lineage>
</organism>
<gene>
    <name evidence="1" type="ORF">J2S42_001063</name>
</gene>
<evidence type="ECO:0000313" key="1">
    <source>
        <dbReference type="EMBL" id="MDQ0364394.1"/>
    </source>
</evidence>
<dbReference type="RefSeq" id="WP_307235762.1">
    <property type="nucleotide sequence ID" value="NZ_JAUSUZ010000001.1"/>
</dbReference>
<dbReference type="InterPro" id="IPR023375">
    <property type="entry name" value="ADC_dom_sf"/>
</dbReference>
<accession>A0AAE3VW29</accession>
<proteinExistence type="predicted"/>
<dbReference type="EMBL" id="JAUSUZ010000001">
    <property type="protein sequence ID" value="MDQ0364394.1"/>
    <property type="molecule type" value="Genomic_DNA"/>
</dbReference>
<reference evidence="1 2" key="1">
    <citation type="submission" date="2023-07" db="EMBL/GenBank/DDBJ databases">
        <title>Sequencing the genomes of 1000 actinobacteria strains.</title>
        <authorList>
            <person name="Klenk H.-P."/>
        </authorList>
    </citation>
    <scope>NUCLEOTIDE SEQUENCE [LARGE SCALE GENOMIC DNA]</scope>
    <source>
        <strain evidence="1 2">DSM 44709</strain>
    </source>
</reference>
<dbReference type="InterPro" id="IPR010451">
    <property type="entry name" value="Acetoacetate_decarboxylase"/>
</dbReference>
<sequence>MSGDRIPVQMSEEGVAPVDARPAFTLDEGMADIKRRQNPAKIKYRDATFLSATVPVDRERANDLLPAGVRMAEDSTALVFVADYPWTNFNSTYREAAIFLNVRHGPFRAAHCPWIVVDDDVALIGGRETLGFPKKMAEIDWAVTDGVVTASVRRRGVELLAMTGTIGDAVTSLPPIFNQPFRNVLGTLGMSVPRLVTFSTVDEPIAQHDANVQLKVGGSYTDALDTIISGTPLDGHFRRINMRVGKLPVPVGLVSPTFLIRTHPLRAV</sequence>
<dbReference type="AlphaFoldDB" id="A0AAE3VW29"/>
<protein>
    <submittedName>
        <fullName evidence="1">Acetoacetate decarboxylase</fullName>
        <ecNumber evidence="1">4.1.1.4</ecNumber>
    </submittedName>
</protein>
<dbReference type="Pfam" id="PF06314">
    <property type="entry name" value="ADC"/>
    <property type="match status" value="1"/>
</dbReference>
<name>A0AAE3VW29_9ACTN</name>
<evidence type="ECO:0000313" key="2">
    <source>
        <dbReference type="Proteomes" id="UP001240236"/>
    </source>
</evidence>
<dbReference type="SUPFAM" id="SSF160104">
    <property type="entry name" value="Acetoacetate decarboxylase-like"/>
    <property type="match status" value="1"/>
</dbReference>
<dbReference type="Gene3D" id="2.40.400.10">
    <property type="entry name" value="Acetoacetate decarboxylase-like"/>
    <property type="match status" value="1"/>
</dbReference>
<comment type="caution">
    <text evidence="1">The sequence shown here is derived from an EMBL/GenBank/DDBJ whole genome shotgun (WGS) entry which is preliminary data.</text>
</comment>
<dbReference type="GO" id="GO:0047602">
    <property type="term" value="F:acetoacetate decarboxylase activity"/>
    <property type="evidence" value="ECO:0007669"/>
    <property type="project" value="UniProtKB-EC"/>
</dbReference>